<dbReference type="InParanoid" id="A0A1S3KHL4"/>
<evidence type="ECO:0000313" key="3">
    <source>
        <dbReference type="RefSeq" id="XP_013422118.1"/>
    </source>
</evidence>
<dbReference type="RefSeq" id="XP_013422118.1">
    <property type="nucleotide sequence ID" value="XM_013566664.1"/>
</dbReference>
<evidence type="ECO:0000259" key="1">
    <source>
        <dbReference type="Pfam" id="PF14973"/>
    </source>
</evidence>
<name>A0A1S3KHL4_LINAN</name>
<feature type="domain" description="TERF1-interacting nuclear factor 2 N-terminal" evidence="1">
    <location>
        <begin position="50"/>
        <end position="185"/>
    </location>
</feature>
<keyword evidence="2" id="KW-1185">Reference proteome</keyword>
<accession>A0A1S3KHL4</accession>
<dbReference type="OrthoDB" id="6110924at2759"/>
<dbReference type="Pfam" id="PF14973">
    <property type="entry name" value="TINF2_N"/>
    <property type="match status" value="1"/>
</dbReference>
<dbReference type="KEGG" id="lak:106182038"/>
<organism evidence="2 3">
    <name type="scientific">Lingula anatina</name>
    <name type="common">Brachiopod</name>
    <name type="synonym">Lingula unguis</name>
    <dbReference type="NCBI Taxonomy" id="7574"/>
    <lineage>
        <taxon>Eukaryota</taxon>
        <taxon>Metazoa</taxon>
        <taxon>Spiralia</taxon>
        <taxon>Lophotrochozoa</taxon>
        <taxon>Brachiopoda</taxon>
        <taxon>Linguliformea</taxon>
        <taxon>Lingulata</taxon>
        <taxon>Lingulida</taxon>
        <taxon>Linguloidea</taxon>
        <taxon>Lingulidae</taxon>
        <taxon>Lingula</taxon>
    </lineage>
</organism>
<gene>
    <name evidence="3" type="primary">LOC106182038</name>
</gene>
<dbReference type="Proteomes" id="UP000085678">
    <property type="component" value="Unplaced"/>
</dbReference>
<dbReference type="GeneID" id="106182038"/>
<reference evidence="3" key="1">
    <citation type="submission" date="2025-08" db="UniProtKB">
        <authorList>
            <consortium name="RefSeq"/>
        </authorList>
    </citation>
    <scope>IDENTIFICATION</scope>
    <source>
        <tissue evidence="3">Gonads</tissue>
    </source>
</reference>
<dbReference type="AlphaFoldDB" id="A0A1S3KHL4"/>
<dbReference type="InterPro" id="IPR029400">
    <property type="entry name" value="TINF2_N"/>
</dbReference>
<protein>
    <submittedName>
        <fullName evidence="3">Uncharacterized protein LOC106182038</fullName>
    </submittedName>
</protein>
<sequence>MNAEERWILEYACRHKMHQVLHVLCKKYPDGLDTFQVAPVYQGLAALLFVVTDWQLKDFQGAMEILDVLYIFAEEVIPYTLFSMLMTGLRTMHLFHLLKTKGEDILAKLNEYFPRNGRELKIQRVLHKREIEFRKLFISLVADEDRCADYLKHRYREDFGQDFKDSVRRLVNEFVSKIEEILPPTTIDMILAGERPSMRDLSTPTSENMEIVLDLILSKEQPTADDFVAVLEEMWQTEHRQKRKMKHTDISTDGLKLR</sequence>
<evidence type="ECO:0000313" key="2">
    <source>
        <dbReference type="Proteomes" id="UP000085678"/>
    </source>
</evidence>
<proteinExistence type="predicted"/>